<accession>A0A1Q5UKK0</accession>
<protein>
    <submittedName>
        <fullName evidence="1">Uncharacterized protein</fullName>
    </submittedName>
</protein>
<evidence type="ECO:0000313" key="2">
    <source>
        <dbReference type="Proteomes" id="UP000186955"/>
    </source>
</evidence>
<keyword evidence="2" id="KW-1185">Reference proteome</keyword>
<dbReference type="AlphaFoldDB" id="A0A1Q5UKK0"/>
<evidence type="ECO:0000313" key="1">
    <source>
        <dbReference type="EMBL" id="OKP12992.1"/>
    </source>
</evidence>
<organism evidence="1 2">
    <name type="scientific">Penicillium subrubescens</name>
    <dbReference type="NCBI Taxonomy" id="1316194"/>
    <lineage>
        <taxon>Eukaryota</taxon>
        <taxon>Fungi</taxon>
        <taxon>Dikarya</taxon>
        <taxon>Ascomycota</taxon>
        <taxon>Pezizomycotina</taxon>
        <taxon>Eurotiomycetes</taxon>
        <taxon>Eurotiomycetidae</taxon>
        <taxon>Eurotiales</taxon>
        <taxon>Aspergillaceae</taxon>
        <taxon>Penicillium</taxon>
    </lineage>
</organism>
<dbReference type="Proteomes" id="UP000186955">
    <property type="component" value="Unassembled WGS sequence"/>
</dbReference>
<proteinExistence type="predicted"/>
<reference evidence="1 2" key="1">
    <citation type="submission" date="2016-10" db="EMBL/GenBank/DDBJ databases">
        <title>Genome sequence of the ascomycete fungus Penicillium subrubescens.</title>
        <authorList>
            <person name="De Vries R.P."/>
            <person name="Peng M."/>
            <person name="Dilokpimol A."/>
            <person name="Hilden K."/>
            <person name="Makela M.R."/>
            <person name="Grigoriev I."/>
            <person name="Riley R."/>
            <person name="Granchi Z."/>
        </authorList>
    </citation>
    <scope>NUCLEOTIDE SEQUENCE [LARGE SCALE GENOMIC DNA]</scope>
    <source>
        <strain evidence="1 2">CBS 132785</strain>
    </source>
</reference>
<sequence length="124" mass="13414">MLRYDPQSEATLSPIVLLVTHATSSSSTPASEDDPKADLIREAIAQKQNGQYPPMPTFSATIPLGADNLADCVTHDPIKARAKPKRQSSCDSKEAPYGRTCKDNIKIAILAVADIIRDAYETSK</sequence>
<gene>
    <name evidence="1" type="ORF">PENSUB_1092</name>
</gene>
<name>A0A1Q5UKK0_9EURO</name>
<comment type="caution">
    <text evidence="1">The sequence shown here is derived from an EMBL/GenBank/DDBJ whole genome shotgun (WGS) entry which is preliminary data.</text>
</comment>
<dbReference type="EMBL" id="MNBE01000157">
    <property type="protein sequence ID" value="OKP12992.1"/>
    <property type="molecule type" value="Genomic_DNA"/>
</dbReference>